<organism evidence="5 6">
    <name type="scientific">Nocardia nova SH22a</name>
    <dbReference type="NCBI Taxonomy" id="1415166"/>
    <lineage>
        <taxon>Bacteria</taxon>
        <taxon>Bacillati</taxon>
        <taxon>Actinomycetota</taxon>
        <taxon>Actinomycetes</taxon>
        <taxon>Mycobacteriales</taxon>
        <taxon>Nocardiaceae</taxon>
        <taxon>Nocardia</taxon>
    </lineage>
</organism>
<dbReference type="GO" id="GO:0005576">
    <property type="term" value="C:extracellular region"/>
    <property type="evidence" value="ECO:0007669"/>
    <property type="project" value="TreeGrafter"/>
</dbReference>
<feature type="region of interest" description="Disordered" evidence="1">
    <location>
        <begin position="379"/>
        <end position="422"/>
    </location>
</feature>
<accession>W5TFD9</accession>
<gene>
    <name evidence="5" type="primary">mce7F</name>
    <name evidence="5" type="ORF">NONO_c32830</name>
</gene>
<dbReference type="Pfam" id="PF02470">
    <property type="entry name" value="MlaD"/>
    <property type="match status" value="1"/>
</dbReference>
<dbReference type="PANTHER" id="PTHR33371">
    <property type="entry name" value="INTERMEMBRANE PHOSPHOLIPID TRANSPORT SYSTEM BINDING PROTEIN MLAD-RELATED"/>
    <property type="match status" value="1"/>
</dbReference>
<feature type="domain" description="Mammalian cell entry C-terminal" evidence="4">
    <location>
        <begin position="122"/>
        <end position="312"/>
    </location>
</feature>
<dbReference type="PANTHER" id="PTHR33371:SF16">
    <property type="entry name" value="MCE-FAMILY PROTEIN MCE3F"/>
    <property type="match status" value="1"/>
</dbReference>
<dbReference type="Proteomes" id="UP000019150">
    <property type="component" value="Chromosome"/>
</dbReference>
<keyword evidence="2" id="KW-0812">Transmembrane</keyword>
<dbReference type="EMBL" id="CP006850">
    <property type="protein sequence ID" value="AHH18070.1"/>
    <property type="molecule type" value="Genomic_DNA"/>
</dbReference>
<evidence type="ECO:0000259" key="3">
    <source>
        <dbReference type="Pfam" id="PF02470"/>
    </source>
</evidence>
<name>W5TFD9_9NOCA</name>
<dbReference type="OrthoDB" id="4741753at2"/>
<evidence type="ECO:0000259" key="4">
    <source>
        <dbReference type="Pfam" id="PF11887"/>
    </source>
</evidence>
<feature type="transmembrane region" description="Helical" evidence="2">
    <location>
        <begin position="12"/>
        <end position="30"/>
    </location>
</feature>
<sequence>MKISPLVRTQLIIFTIIAVVSTVFTAVYYLRIPAALYIGRYHVTIELPRAGGLYHNANVTYNGRTIGRVASVDLRPTGVTASLSLIDSVRVPADLTARVRSMSAIGEQYVDLQPAVGHGPYLHDGSVIAANKVQVADQIGPILDQSRRMLAALPPDTVHKVLDEAQRGLGGEGQDLSSLLDSTTTFVDGLAANGDAVVSLVQKLTPLLNTQVVSSDEIRSWATDLADLTRQLHDADPAVRNILERGPAAADAANQLFQQLSPTLPVLLANMTSLGQVALTYNPAIEQILVLLPPLIAAENTAGMRGRADHAVNVVFSVEAQDPPACTTGYLPADQRRMPTDDTLTDTPKDLYCNVPKDAPYAVRGMRNLPCLDNPGVRAASPDQCRNGVRPPSGDNNPGETAAPPPPVPAAPASAPLTTTGPAPVGPAVAHYLPGTPMYTTPNGTPYRHIDIDPHTDPNPNRPGKQDPAWTQLLTAPIP</sequence>
<dbReference type="AlphaFoldDB" id="W5TFD9"/>
<evidence type="ECO:0000313" key="5">
    <source>
        <dbReference type="EMBL" id="AHH18070.1"/>
    </source>
</evidence>
<dbReference type="eggNOG" id="COG1463">
    <property type="taxonomic scope" value="Bacteria"/>
</dbReference>
<feature type="domain" description="Mce/MlaD" evidence="3">
    <location>
        <begin position="40"/>
        <end position="114"/>
    </location>
</feature>
<dbReference type="InterPro" id="IPR052336">
    <property type="entry name" value="MlaD_Phospholipid_Transporter"/>
</dbReference>
<dbReference type="InterPro" id="IPR005693">
    <property type="entry name" value="Mce"/>
</dbReference>
<evidence type="ECO:0000313" key="6">
    <source>
        <dbReference type="Proteomes" id="UP000019150"/>
    </source>
</evidence>
<keyword evidence="2" id="KW-0472">Membrane</keyword>
<reference evidence="5 6" key="1">
    <citation type="journal article" date="2014" name="Appl. Environ. Microbiol.">
        <title>Insights into the Microbial Degradation of Rubber and Gutta-Percha by Analysis of the Complete Genome of Nocardia nova SH22a.</title>
        <authorList>
            <person name="Luo Q."/>
            <person name="Hiessl S."/>
            <person name="Poehlein A."/>
            <person name="Daniel R."/>
            <person name="Steinbuchel A."/>
        </authorList>
    </citation>
    <scope>NUCLEOTIDE SEQUENCE [LARGE SCALE GENOMIC DNA]</scope>
    <source>
        <strain evidence="5">SH22a</strain>
    </source>
</reference>
<keyword evidence="2" id="KW-1133">Transmembrane helix</keyword>
<dbReference type="InterPro" id="IPR003399">
    <property type="entry name" value="Mce/MlaD"/>
</dbReference>
<evidence type="ECO:0000256" key="2">
    <source>
        <dbReference type="SAM" id="Phobius"/>
    </source>
</evidence>
<dbReference type="InterPro" id="IPR024516">
    <property type="entry name" value="Mce_C"/>
</dbReference>
<feature type="compositionally biased region" description="Low complexity" evidence="1">
    <location>
        <begin position="411"/>
        <end position="422"/>
    </location>
</feature>
<keyword evidence="6" id="KW-1185">Reference proteome</keyword>
<feature type="region of interest" description="Disordered" evidence="1">
    <location>
        <begin position="436"/>
        <end position="479"/>
    </location>
</feature>
<dbReference type="RefSeq" id="WP_025349514.1">
    <property type="nucleotide sequence ID" value="NZ_CP006850.1"/>
</dbReference>
<protein>
    <submittedName>
        <fullName evidence="5">Mce family protein MceF</fullName>
    </submittedName>
</protein>
<dbReference type="KEGG" id="nno:NONO_c32830"/>
<dbReference type="HOGENOM" id="CLU_032980_0_0_11"/>
<dbReference type="STRING" id="1415166.NONO_c32830"/>
<dbReference type="NCBIfam" id="TIGR00996">
    <property type="entry name" value="Mtu_fam_mce"/>
    <property type="match status" value="1"/>
</dbReference>
<dbReference type="PATRIC" id="fig|1415166.3.peg.3368"/>
<proteinExistence type="predicted"/>
<evidence type="ECO:0000256" key="1">
    <source>
        <dbReference type="SAM" id="MobiDB-lite"/>
    </source>
</evidence>
<dbReference type="Pfam" id="PF11887">
    <property type="entry name" value="Mce4_CUP1"/>
    <property type="match status" value="1"/>
</dbReference>